<name>A0A9Q1KRP6_9CARY</name>
<sequence>MRTRTHRRIDMESHSQEYVLGQGDVDQSQPWISLPCSSASIPPEIMDSSSDDLWLLPEMPVQPTVTAEAEVLRDLNRENANHGKQTHSEGVLMGEQQGDQLRRTRSADVHKTSERKDKASILQDAAEYMRTLQLQVEATLHSLFFLQIGTGIGAPYVTGMLGVGCSAQYAPIFQVPSPSLAFAPSMPATPMAAFKGSSEQVHIELIISI</sequence>
<dbReference type="GO" id="GO:0005634">
    <property type="term" value="C:nucleus"/>
    <property type="evidence" value="ECO:0007669"/>
    <property type="project" value="UniProtKB-SubCell"/>
</dbReference>
<keyword evidence="4" id="KW-0539">Nucleus</keyword>
<organism evidence="5 6">
    <name type="scientific">Carnegiea gigantea</name>
    <dbReference type="NCBI Taxonomy" id="171969"/>
    <lineage>
        <taxon>Eukaryota</taxon>
        <taxon>Viridiplantae</taxon>
        <taxon>Streptophyta</taxon>
        <taxon>Embryophyta</taxon>
        <taxon>Tracheophyta</taxon>
        <taxon>Spermatophyta</taxon>
        <taxon>Magnoliopsida</taxon>
        <taxon>eudicotyledons</taxon>
        <taxon>Gunneridae</taxon>
        <taxon>Pentapetalae</taxon>
        <taxon>Caryophyllales</taxon>
        <taxon>Cactineae</taxon>
        <taxon>Cactaceae</taxon>
        <taxon>Cactoideae</taxon>
        <taxon>Echinocereeae</taxon>
        <taxon>Carnegiea</taxon>
    </lineage>
</organism>
<dbReference type="AlphaFoldDB" id="A0A9Q1KRP6"/>
<dbReference type="Proteomes" id="UP001153076">
    <property type="component" value="Unassembled WGS sequence"/>
</dbReference>
<dbReference type="EMBL" id="JAKOGI010000036">
    <property type="protein sequence ID" value="KAJ8447606.1"/>
    <property type="molecule type" value="Genomic_DNA"/>
</dbReference>
<keyword evidence="2" id="KW-0805">Transcription regulation</keyword>
<keyword evidence="6" id="KW-1185">Reference proteome</keyword>
<gene>
    <name evidence="5" type="ORF">Cgig2_031660</name>
</gene>
<evidence type="ECO:0000313" key="5">
    <source>
        <dbReference type="EMBL" id="KAJ8447606.1"/>
    </source>
</evidence>
<reference evidence="5" key="1">
    <citation type="submission" date="2022-04" db="EMBL/GenBank/DDBJ databases">
        <title>Carnegiea gigantea Genome sequencing and assembly v2.</title>
        <authorList>
            <person name="Copetti D."/>
            <person name="Sanderson M.J."/>
            <person name="Burquez A."/>
            <person name="Wojciechowski M.F."/>
        </authorList>
    </citation>
    <scope>NUCLEOTIDE SEQUENCE</scope>
    <source>
        <strain evidence="5">SGP5-SGP5p</strain>
        <tissue evidence="5">Aerial part</tissue>
    </source>
</reference>
<comment type="caution">
    <text evidence="5">The sequence shown here is derived from an EMBL/GenBank/DDBJ whole genome shotgun (WGS) entry which is preliminary data.</text>
</comment>
<dbReference type="InterPro" id="IPR036638">
    <property type="entry name" value="HLH_DNA-bd_sf"/>
</dbReference>
<keyword evidence="3" id="KW-0804">Transcription</keyword>
<accession>A0A9Q1KRP6</accession>
<proteinExistence type="predicted"/>
<evidence type="ECO:0000256" key="1">
    <source>
        <dbReference type="ARBA" id="ARBA00004123"/>
    </source>
</evidence>
<evidence type="ECO:0000256" key="2">
    <source>
        <dbReference type="ARBA" id="ARBA00023015"/>
    </source>
</evidence>
<protein>
    <submittedName>
        <fullName evidence="5">Uncharacterized protein</fullName>
    </submittedName>
</protein>
<evidence type="ECO:0000256" key="3">
    <source>
        <dbReference type="ARBA" id="ARBA00023163"/>
    </source>
</evidence>
<comment type="subcellular location">
    <subcellularLocation>
        <location evidence="1">Nucleus</location>
    </subcellularLocation>
</comment>
<dbReference type="OrthoDB" id="1747205at2759"/>
<dbReference type="SUPFAM" id="SSF47459">
    <property type="entry name" value="HLH, helix-loop-helix DNA-binding domain"/>
    <property type="match status" value="1"/>
</dbReference>
<evidence type="ECO:0000313" key="6">
    <source>
        <dbReference type="Proteomes" id="UP001153076"/>
    </source>
</evidence>
<evidence type="ECO:0000256" key="4">
    <source>
        <dbReference type="ARBA" id="ARBA00023242"/>
    </source>
</evidence>
<dbReference type="GO" id="GO:0046983">
    <property type="term" value="F:protein dimerization activity"/>
    <property type="evidence" value="ECO:0007669"/>
    <property type="project" value="InterPro"/>
</dbReference>